<protein>
    <submittedName>
        <fullName evidence="2">Uncharacterized protein</fullName>
    </submittedName>
</protein>
<reference evidence="2" key="1">
    <citation type="journal article" date="2020" name="Nature">
        <title>Giant virus diversity and host interactions through global metagenomics.</title>
        <authorList>
            <person name="Schulz F."/>
            <person name="Roux S."/>
            <person name="Paez-Espino D."/>
            <person name="Jungbluth S."/>
            <person name="Walsh D.A."/>
            <person name="Denef V.J."/>
            <person name="McMahon K.D."/>
            <person name="Konstantinidis K.T."/>
            <person name="Eloe-Fadrosh E.A."/>
            <person name="Kyrpides N.C."/>
            <person name="Woyke T."/>
        </authorList>
    </citation>
    <scope>NUCLEOTIDE SEQUENCE</scope>
    <source>
        <strain evidence="2">GVMAG-S-1101165-84</strain>
    </source>
</reference>
<evidence type="ECO:0000313" key="2">
    <source>
        <dbReference type="EMBL" id="QHU11383.1"/>
    </source>
</evidence>
<name>A0A6C0K1F2_9ZZZZ</name>
<evidence type="ECO:0000256" key="1">
    <source>
        <dbReference type="SAM" id="MobiDB-lite"/>
    </source>
</evidence>
<accession>A0A6C0K1F2</accession>
<feature type="region of interest" description="Disordered" evidence="1">
    <location>
        <begin position="164"/>
        <end position="187"/>
    </location>
</feature>
<proteinExistence type="predicted"/>
<dbReference type="EMBL" id="MN740782">
    <property type="protein sequence ID" value="QHU11383.1"/>
    <property type="molecule type" value="Genomic_DNA"/>
</dbReference>
<dbReference type="AlphaFoldDB" id="A0A6C0K1F2"/>
<organism evidence="2">
    <name type="scientific">viral metagenome</name>
    <dbReference type="NCBI Taxonomy" id="1070528"/>
    <lineage>
        <taxon>unclassified sequences</taxon>
        <taxon>metagenomes</taxon>
        <taxon>organismal metagenomes</taxon>
    </lineage>
</organism>
<sequence length="187" mass="20646">MDLNGFNKLTFPNFFAMPPLGIPYKQAKRVNEPPLEAARDSRYPAYAGVMEDGHFVTDYRPHCSYNVPPGTQYSTKLWMVHHADSITQLARSRQSEWTGAGLPIPDTAPPPAVLAYSSPFENELLTTNYRGGLGTERTDAKAPPLFGTYRIPPTSAEIRMNTKNISLTQQGSGGRNTRRGANAYIPS</sequence>